<dbReference type="SUPFAM" id="SSF53901">
    <property type="entry name" value="Thiolase-like"/>
    <property type="match status" value="3"/>
</dbReference>
<dbReference type="SMART" id="SM00823">
    <property type="entry name" value="PKS_PP"/>
    <property type="match status" value="3"/>
</dbReference>
<evidence type="ECO:0000256" key="6">
    <source>
        <dbReference type="SAM" id="MobiDB-lite"/>
    </source>
</evidence>
<evidence type="ECO:0000313" key="11">
    <source>
        <dbReference type="Proteomes" id="UP001500729"/>
    </source>
</evidence>
<feature type="domain" description="Ketosynthase family 3 (KS3)" evidence="8">
    <location>
        <begin position="1014"/>
        <end position="1440"/>
    </location>
</feature>
<dbReference type="InterPro" id="IPR049551">
    <property type="entry name" value="PKS_DH_C"/>
</dbReference>
<dbReference type="InterPro" id="IPR049552">
    <property type="entry name" value="PKS_DH_N"/>
</dbReference>
<gene>
    <name evidence="10" type="ORF">GCM10009533_55680</name>
</gene>
<dbReference type="InterPro" id="IPR050091">
    <property type="entry name" value="PKS_NRPS_Biosynth_Enz"/>
</dbReference>
<feature type="domain" description="Carrier" evidence="7">
    <location>
        <begin position="2692"/>
        <end position="2767"/>
    </location>
</feature>
<dbReference type="PROSITE" id="PS00606">
    <property type="entry name" value="KS3_1"/>
    <property type="match status" value="2"/>
</dbReference>
<dbReference type="InterPro" id="IPR016039">
    <property type="entry name" value="Thiolase-like"/>
</dbReference>
<dbReference type="SMART" id="SM00827">
    <property type="entry name" value="PKS_AT"/>
    <property type="match status" value="3"/>
</dbReference>
<dbReference type="Pfam" id="PF02801">
    <property type="entry name" value="Ketoacyl-synt_C"/>
    <property type="match status" value="3"/>
</dbReference>
<feature type="region of interest" description="Disordered" evidence="6">
    <location>
        <begin position="4530"/>
        <end position="4576"/>
    </location>
</feature>
<dbReference type="SUPFAM" id="SSF51735">
    <property type="entry name" value="NAD(P)-binding Rossmann-fold domains"/>
    <property type="match status" value="4"/>
</dbReference>
<dbReference type="InterPro" id="IPR020841">
    <property type="entry name" value="PKS_Beta-ketoAc_synthase_dom"/>
</dbReference>
<feature type="active site" description="Proton acceptor; for dehydratase activity" evidence="5">
    <location>
        <position position="1946"/>
    </location>
</feature>
<keyword evidence="2" id="KW-0597">Phosphoprotein</keyword>
<dbReference type="InterPro" id="IPR014031">
    <property type="entry name" value="Ketoacyl_synth_C"/>
</dbReference>
<dbReference type="Pfam" id="PF14765">
    <property type="entry name" value="PS-DH"/>
    <property type="match status" value="2"/>
</dbReference>
<protein>
    <submittedName>
        <fullName evidence="10">Type I polyketide synthase</fullName>
    </submittedName>
</protein>
<dbReference type="CDD" id="cd00833">
    <property type="entry name" value="PKS"/>
    <property type="match status" value="3"/>
</dbReference>
<evidence type="ECO:0000256" key="4">
    <source>
        <dbReference type="ARBA" id="ARBA00023315"/>
    </source>
</evidence>
<dbReference type="RefSeq" id="WP_009948602.1">
    <property type="nucleotide sequence ID" value="NZ_BAAAGS010000049.1"/>
</dbReference>
<dbReference type="InterPro" id="IPR057326">
    <property type="entry name" value="KR_dom"/>
</dbReference>
<dbReference type="InterPro" id="IPR009081">
    <property type="entry name" value="PP-bd_ACP"/>
</dbReference>
<dbReference type="SMART" id="SM01294">
    <property type="entry name" value="PKS_PP_betabranch"/>
    <property type="match status" value="2"/>
</dbReference>
<evidence type="ECO:0000313" key="10">
    <source>
        <dbReference type="EMBL" id="GAA0550009.1"/>
    </source>
</evidence>
<accession>A0ABN1DR49</accession>
<feature type="domain" description="Ketosynthase family 3 (KS3)" evidence="8">
    <location>
        <begin position="2794"/>
        <end position="3220"/>
    </location>
</feature>
<dbReference type="InterPro" id="IPR020807">
    <property type="entry name" value="PKS_DH"/>
</dbReference>
<dbReference type="InterPro" id="IPR013968">
    <property type="entry name" value="PKS_KR"/>
</dbReference>
<name>A0ABN1DR49_SACER</name>
<dbReference type="SUPFAM" id="SSF55048">
    <property type="entry name" value="Probable ACP-binding domain of malonyl-CoA ACP transacylase"/>
    <property type="match status" value="3"/>
</dbReference>
<dbReference type="PROSITE" id="PS52019">
    <property type="entry name" value="PKS_MFAS_DH"/>
    <property type="match status" value="2"/>
</dbReference>
<dbReference type="InterPro" id="IPR014043">
    <property type="entry name" value="Acyl_transferase_dom"/>
</dbReference>
<dbReference type="Gene3D" id="3.40.366.10">
    <property type="entry name" value="Malonyl-Coenzyme A Acyl Carrier Protein, domain 2"/>
    <property type="match status" value="3"/>
</dbReference>
<proteinExistence type="predicted"/>
<dbReference type="InterPro" id="IPR036291">
    <property type="entry name" value="NAD(P)-bd_dom_sf"/>
</dbReference>
<feature type="domain" description="PKS/mFAS DH" evidence="9">
    <location>
        <begin position="1914"/>
        <end position="2195"/>
    </location>
</feature>
<dbReference type="PANTHER" id="PTHR43775:SF51">
    <property type="entry name" value="INACTIVE PHENOLPHTHIOCEROL SYNTHESIS POLYKETIDE SYNTHASE TYPE I PKS1-RELATED"/>
    <property type="match status" value="1"/>
</dbReference>
<dbReference type="PROSITE" id="PS50075">
    <property type="entry name" value="CARRIER"/>
    <property type="match status" value="3"/>
</dbReference>
<feature type="domain" description="PKS/mFAS DH" evidence="9">
    <location>
        <begin position="3694"/>
        <end position="3968"/>
    </location>
</feature>
<feature type="region of interest" description="N-terminal hotdog fold" evidence="5">
    <location>
        <begin position="1914"/>
        <end position="2044"/>
    </location>
</feature>
<dbReference type="CDD" id="cd08956">
    <property type="entry name" value="KR_3_FAS_SDR_x"/>
    <property type="match status" value="2"/>
</dbReference>
<feature type="domain" description="Carrier" evidence="7">
    <location>
        <begin position="923"/>
        <end position="998"/>
    </location>
</feature>
<dbReference type="InterPro" id="IPR016035">
    <property type="entry name" value="Acyl_Trfase/lysoPLipase"/>
</dbReference>
<evidence type="ECO:0000256" key="1">
    <source>
        <dbReference type="ARBA" id="ARBA00022450"/>
    </source>
</evidence>
<dbReference type="Pfam" id="PF22953">
    <property type="entry name" value="SpnB_Rossmann"/>
    <property type="match status" value="2"/>
</dbReference>
<dbReference type="SUPFAM" id="SSF47336">
    <property type="entry name" value="ACP-like"/>
    <property type="match status" value="3"/>
</dbReference>
<dbReference type="InterPro" id="IPR055123">
    <property type="entry name" value="SpnB-like_Rossmann"/>
</dbReference>
<dbReference type="InterPro" id="IPR016036">
    <property type="entry name" value="Malonyl_transacylase_ACP-bd"/>
</dbReference>
<comment type="caution">
    <text evidence="10">The sequence shown here is derived from an EMBL/GenBank/DDBJ whole genome shotgun (WGS) entry which is preliminary data.</text>
</comment>
<feature type="region of interest" description="N-terminal hotdog fold" evidence="5">
    <location>
        <begin position="3694"/>
        <end position="3816"/>
    </location>
</feature>
<dbReference type="Pfam" id="PF21089">
    <property type="entry name" value="PKS_DH_N"/>
    <property type="match status" value="2"/>
</dbReference>
<dbReference type="Pfam" id="PF08659">
    <property type="entry name" value="KR"/>
    <property type="match status" value="2"/>
</dbReference>
<dbReference type="Proteomes" id="UP001500729">
    <property type="component" value="Unassembled WGS sequence"/>
</dbReference>
<dbReference type="Pfam" id="PF16197">
    <property type="entry name" value="KAsynt_C_assoc"/>
    <property type="match status" value="3"/>
</dbReference>
<evidence type="ECO:0000256" key="2">
    <source>
        <dbReference type="ARBA" id="ARBA00022553"/>
    </source>
</evidence>
<dbReference type="PANTHER" id="PTHR43775">
    <property type="entry name" value="FATTY ACID SYNTHASE"/>
    <property type="match status" value="1"/>
</dbReference>
<dbReference type="InterPro" id="IPR006162">
    <property type="entry name" value="Ppantetheine_attach_site"/>
</dbReference>
<dbReference type="InterPro" id="IPR020806">
    <property type="entry name" value="PKS_PP-bd"/>
</dbReference>
<feature type="active site" description="Proton donor; for dehydratase activity" evidence="5">
    <location>
        <position position="3891"/>
    </location>
</feature>
<dbReference type="PROSITE" id="PS52004">
    <property type="entry name" value="KS3_2"/>
    <property type="match status" value="3"/>
</dbReference>
<keyword evidence="4" id="KW-0012">Acyltransferase</keyword>
<feature type="region of interest" description="C-terminal hotdog fold" evidence="5">
    <location>
        <begin position="3830"/>
        <end position="3968"/>
    </location>
</feature>
<organism evidence="10 11">
    <name type="scientific">Saccharopolyspora erythraea</name>
    <name type="common">Streptomyces erythraeus</name>
    <dbReference type="NCBI Taxonomy" id="1836"/>
    <lineage>
        <taxon>Bacteria</taxon>
        <taxon>Bacillati</taxon>
        <taxon>Actinomycetota</taxon>
        <taxon>Actinomycetes</taxon>
        <taxon>Pseudonocardiales</taxon>
        <taxon>Pseudonocardiaceae</taxon>
        <taxon>Saccharopolyspora</taxon>
    </lineage>
</organism>
<sequence length="4576" mass="478185">MSVESTSTQAAPSGEPIAVVGISCRFPHAADPTAYWELLVRGHDAVTGASPERAALVGTASDSERAAQGAFLEGIDQFDPGFFGIAPREAAMMDPQQRLMLELGWEALEEARIVPAELRDGDTGVFVATMSGDYEDLVHRAGGAAGVTHHSFTGLTRSLIANRLSYVLGLRGPSLTVDAGQASSLVAVHLAVQSLRNGECAVALAGGVELNLSPESAAVAERFGGLSPDGRCFTFDARANGYVRGEGGAIVVLKTLSRALADGDHVHAVLHGSAVNNDGGGKGLTVPNEAAQREVLLRAYRASGVRPADVQYVEMHGTGTPVGDPIEAAALGAVLGAAVRPHRPLLVGSAKTNVGHLGAAAGMAGLLKVVLSVEHGRLPPSLNYVEANPLIPLAELNLRVNDELGRWPEPERPLAGVSAFSVGGTNCHVVVGGAPKQPSPTRSPDDRAAFRSPTLPLLLSGHDAQALRAQAGRLRDHLDADDRPEATLSDLGHSLAVSRTALRHRSVILSGTRAEFTAGLGALAAGRRTAAQTTCIARRRDRIVFVFPGQGSQWTGMAADLLDTSDVFCATIRGCADELAPHIDWSLEEVLRGAPGAPSLDRVDVVQPALFAVMVGLADVWRSFGVQPSAVLGHSQGEIAAAYVSGALSLADAARAVALRSRVIRSIAGQGGMASVELSARELTDLLAHDDRLGIAAVNGARSAVVSGDADAVDALLRRCEADGVRARRVPVDYASHSSHVAAIRDELLAALAPIRPQPSSVPFHSTVTGLEMDTTELDADYWYRNLRESVEFDRTVRSLADHDGFIEISPHPVLTMGLQQTLEEMESNAVVLGSLRRNESGPNRILTSMAELHTSGGSIDWRPVYPPDASVVDLPTYAFQRRSYWLTPAASPTTADAGGDPVAAQDDAGEQTHPDTAAVSGYDLMDLVRSEAAVVLGHGSAAEIDPATSFKGLGFDSVLAVELRNRLVAATGLRLPTTLLYDRPSPRQLVSFLEAEMSGAGSAPARATGAQAGEPVAIVSMACRFPGGVTTPEELWQLVLAGDDALTGFPGNRGWRLDTVLADEPGSPKGTYCHEGGFLHDADQFDAEFFGISPREAASMDPQQRMLLETTWEAIERAGIDLATLRGSRTGTYVGAMAQDYGPRLYEGDDKSAGYLLTGNSPSVISGRVAYTFGLEGPAVTVDTACSSSLVALHLAVEALRHGECELALAGGVTVMSNPGIFVEFGRQRGLSPDGRCKAFADGADGTGWAEGAGVLLLERLSDARRNGHEVLAVVRGSAVNQDGASNGLTAPNGPSQERVIRQALAVSEISAADVDAVEAHGTGTRLGDPIEAHALLATYGKDRDSAHPLYLGSLKSNIGHAQAAAGVGGVIKMVQAMRHGVLPRTLHVEEPTSHVDWSSGAVSLLTDTVPWPDRGRPRRAGVSSFGISGTNAHVILEQHPAEPEERTSTAVDVPEAPWLLSARTDIALAEQARRLGAALTEHPDHRAGDVGFTLASAPTRFARTAAVVAQGRQARLRALSALAAGEPSADVVHGLTDGAAGTRTAFLFTGQGSQRLGMGRELYETCRPFAEAFDAVRARIDPRLPHPLKDVLFGESDRADLLDQTVFAQAALFAVETALFRLFEHCGLTPDYVMGHSVGELAAAHAAGVLTLDDACTLVAARGRLMQAAPGGGVMIAFEAGEAEMREAVAAYEGRLDLAAVNGPASVVVSGDQSSALELARSWREMDRKVTQLKVSHAFHSAHMDGVLEEFGQVAASLSYAAPRIPLISNVTGEVVSREELASHGYWTRQLRGTVRFADGVRTLQDGNVTTYLELGPGPVVAAMARACLDETDAGSAKAVAVLRKNHPEAHGFAAALGTAASQGAVLDTERLFPGARRISLPTYPFQRRRYWLGTQVGTADAAGVGLKAVDHPLLGGMTQLAEGDGVLFTGRLSRHTHAWLADHVVGGTALLPGTAIVELAFAVGDRLGCDRLREVAIEQPLVIPVDGAARLQVKVGPANSADERAIAVYSRSEIGDGERSPDTEGWIRHATGVLTADDRPDATASDVWPPQGACPVETDGLYQRLEEIGYAYGPAFRGLGSVWQSAGDRFAEVSLPAEHHAEAARCGIHPALFDAALHALLIDDQHGETTGVRLPFSFGGVTLHASGATTLRVHWTLTGTDRASLIATDAAGAPVLTIEDVVLRPLPETAVSGPDATRHDGVYTVGWRQLPNAGADISPKTAGRWALIGADPLGVRETLAAAGADVDSHPDLDALGSAIGAGAEVPDLLITECVTAPEHSADPVSATHTAVPDQLAVVQRCLADEWLADTRVLVLTSGAVAVTGAEDVRDLAGAAVLGMLRTVQSEHPDRFALVDVDGARLSPEVLAAAVTADERQLALRDGQVCAMRLRRRTDAQVRTPGELDPDGTVLITGGTGGLGALLAHHLVTRYGVRHLLLTSRRGGAAEGASELAASLTEAGARVSIAACDVADRSALAELLAAIPAEHPLTGVIHTAGVLADATVENLTPESVADVLRPKVDAAWNLHELTLEARLSAFVLFSSVAGLLGSPGQANYAAANSFLDALAGHRHARGLCATSLAWGLWASEGSMAGALAEADITRWSRRGVTALSTDRGLELFDAALAGGEALLVPVQLDLAELNAPDRRTSAPALLRDLVHPARRRAASVDTGQATSWPARMAALPAGERRRAVAELVRATLADVLGLDGAAPVDPGTPFKDLGLDSLAGLELRSRVGSVTGTRLTATLIFDHPTPAALVDHLLAEVAGTAGESASGQVTASGTAVPLPAAANDDPIVIVGMACRYPGGVRSPEDLWRLVETGTDAIGPFPTNRGWDVENLYDEDPDRPGKSYTRHGGFLYDADRFDAEFFGISAREAIGMDPQQRLLLETVWEAVENAGIAPTALRGTRTGVLTGVMYSDYLSRLRTTPESTEAYRFVGNSPSVVSGRVSYALGFQGPAITVDTACSSSLVALHLAAQSLQRGECGLALAGGVTVMSSPNTFVEFSRQRGLSPDGRCKAFSDAADGTAWSEGVGVLLLERLSDARRNGHEVLAVVRGSAVNQDGASNGLTAPNGPSQERVIRDALATARLAPADVDAVEAHGTGTRLGDPIEAQALLATYGVERDSAEPLYLGSLKSNIGHSQAAAGVGGVIKMVMAMRQGVLPGTLHAGKPTSHVDWSVGGVSLLTEATPWPRRGRPRRAGVSSFGISGTNAHVIVEQAPAGRAVERRNPQPVGPLPFVISARGTAALEAQAERLRPVAAAAGPDWGTDHFDLAYSLAMTRAALVDRAVVLASDHDGLLSGLEALARGERVPDVVTGSADGSSPAAFLFAGQGSQRPGMGRELYETYPVFASALDAVCERMDQHLQVPLKDLMFAGEGTAEAALLDETRYTQPALFALEVAMFRLVESCGAIPGYLLGHSIGELAAAHVAGVFTLDDACALVASRGRLMQSAPPGGAMTAIEASAEEVLPTLAGHAGSAVIAAVNGPRSVVVAGDRQAVADVELRWKAEGRKTTRLRVSHAFHSPHMDAILDDFRAVASGMTFGEPAIPIISNITGQPATAAELADPEYWVRQLRESVRFHDGITFLRRHGVGAFIELGPGGTLSALVRMSSADEDHGAAPAIPLLRGGHPEAGSFTAALAGAHVNGVPVDWSVLLPGGRAVPLPTYAFQHESYWLHDDLAQAPAASASGGHPLVPGSVELAGGQGWLFTGRLGLDTHPWLAEHSVQGATLLPGAAIAELALYAAGRAGDNQVADLTLEAPLALDDTVDVQLVVGPVTAGGVRSLTLHSRPANSPEGDWTRHAVGTSGGGQAAPADVADLAVWPPREATAVPIDDLYARLARRGYEYGPAFQGLRAVWRGESDVYAEVVLPESLKSRNDGFLLHPAALDAALHALLSGALGDDGRLLVPFDWSGLTVHGTRATSLRIRLRRLAADSFSLLVLDESGVAVLSVESLALREIPRTAAHRDSLFALTWKPWRATVPSPRSAGSWAVVGTDRTGVADAARAAGKSVSSYPDIEGLRNSVDRGAPVPELVVAVGIGDDTTGQAMPAAAGHASRAALELAQRWLAVERFAGSRLALLTTGAVAVAEDERADLARTPVWGLIRSAQAEHPGRFALIDTDGLAGSGPALVEALASGEPQLAIRAGTALVPALHRSPAVPGGASPFDENSHVLVTGGLGTLGRLIARHLTGEHGVRRLLLTGRRGMRTPGAEEFAAELAGEGVHVTIAACDTADRAALAGLLAAVPEEHPLTGVVHSAGVLDDAAIHTLTPDRLMGVLRPKVDAAFHLHELTREMELSAFVLFSSAAGLLGTAGQANYAAANSFLDGLAQARRAEGLPAVSIAWGLWDGEGAMTSGLGDAELRRLARSGVRALSEREGLSLFDAACAAVSPVLAAARLELAELKADTAPVVLRPLIPRPRDRAAAPAREKQSEDLRAKLARAPERDHRYLLVESVRTQVAAVLGVASNKLTADSRFRDLGFDSLMSIELRRALTAATGLALPSTLVFDYPTPGAVADLLRTELAPGGRTEQEDEAAAAGSPAQADSEEPGGTNLIDTMSSDDLVRMALGDSDS</sequence>
<dbReference type="SUPFAM" id="SSF52151">
    <property type="entry name" value="FabD/lysophospholipase-like"/>
    <property type="match status" value="3"/>
</dbReference>
<dbReference type="Pfam" id="PF00698">
    <property type="entry name" value="Acyl_transf_1"/>
    <property type="match status" value="3"/>
</dbReference>
<reference evidence="11" key="1">
    <citation type="journal article" date="2019" name="Int. J. Syst. Evol. Microbiol.">
        <title>The Global Catalogue of Microorganisms (GCM) 10K type strain sequencing project: providing services to taxonomists for standard genome sequencing and annotation.</title>
        <authorList>
            <consortium name="The Broad Institute Genomics Platform"/>
            <consortium name="The Broad Institute Genome Sequencing Center for Infectious Disease"/>
            <person name="Wu L."/>
            <person name="Ma J."/>
        </authorList>
    </citation>
    <scope>NUCLEOTIDE SEQUENCE [LARGE SCALE GENOMIC DNA]</scope>
    <source>
        <strain evidence="11">JCM 10303</strain>
    </source>
</reference>
<dbReference type="Pfam" id="PF00550">
    <property type="entry name" value="PP-binding"/>
    <property type="match status" value="3"/>
</dbReference>
<feature type="region of interest" description="Disordered" evidence="6">
    <location>
        <begin position="891"/>
        <end position="917"/>
    </location>
</feature>
<keyword evidence="11" id="KW-1185">Reference proteome</keyword>
<dbReference type="InterPro" id="IPR032821">
    <property type="entry name" value="PKS_assoc"/>
</dbReference>
<dbReference type="InterPro" id="IPR036736">
    <property type="entry name" value="ACP-like_sf"/>
</dbReference>
<evidence type="ECO:0000259" key="8">
    <source>
        <dbReference type="PROSITE" id="PS52004"/>
    </source>
</evidence>
<dbReference type="Gene3D" id="1.10.1200.10">
    <property type="entry name" value="ACP-like"/>
    <property type="match status" value="3"/>
</dbReference>
<evidence type="ECO:0000259" key="7">
    <source>
        <dbReference type="PROSITE" id="PS50075"/>
    </source>
</evidence>
<dbReference type="EMBL" id="BAAAGS010000049">
    <property type="protein sequence ID" value="GAA0550009.1"/>
    <property type="molecule type" value="Genomic_DNA"/>
</dbReference>
<dbReference type="InterPro" id="IPR018201">
    <property type="entry name" value="Ketoacyl_synth_AS"/>
</dbReference>
<evidence type="ECO:0000256" key="3">
    <source>
        <dbReference type="ARBA" id="ARBA00022679"/>
    </source>
</evidence>
<dbReference type="Gene3D" id="3.30.70.3290">
    <property type="match status" value="3"/>
</dbReference>
<dbReference type="Gene3D" id="3.10.129.110">
    <property type="entry name" value="Polyketide synthase dehydratase"/>
    <property type="match status" value="2"/>
</dbReference>
<feature type="region of interest" description="C-terminal hotdog fold" evidence="5">
    <location>
        <begin position="2056"/>
        <end position="2195"/>
    </location>
</feature>
<dbReference type="InterPro" id="IPR042104">
    <property type="entry name" value="PKS_dehydratase_sf"/>
</dbReference>
<keyword evidence="3" id="KW-0808">Transferase</keyword>
<feature type="domain" description="Carrier" evidence="7">
    <location>
        <begin position="4449"/>
        <end position="4526"/>
    </location>
</feature>
<dbReference type="InterPro" id="IPR014030">
    <property type="entry name" value="Ketoacyl_synth_N"/>
</dbReference>
<dbReference type="Pfam" id="PF00109">
    <property type="entry name" value="ketoacyl-synt"/>
    <property type="match status" value="3"/>
</dbReference>
<dbReference type="PROSITE" id="PS00012">
    <property type="entry name" value="PHOSPHOPANTETHEINE"/>
    <property type="match status" value="3"/>
</dbReference>
<keyword evidence="1" id="KW-0596">Phosphopantetheine</keyword>
<dbReference type="Gene3D" id="3.40.47.10">
    <property type="match status" value="3"/>
</dbReference>
<dbReference type="SMART" id="SM00822">
    <property type="entry name" value="PKS_KR"/>
    <property type="match status" value="2"/>
</dbReference>
<feature type="active site" description="Proton donor; for dehydratase activity" evidence="5">
    <location>
        <position position="2117"/>
    </location>
</feature>
<dbReference type="SMART" id="SM00825">
    <property type="entry name" value="PKS_KS"/>
    <property type="match status" value="3"/>
</dbReference>
<feature type="active site" description="Proton acceptor; for dehydratase activity" evidence="5">
    <location>
        <position position="3726"/>
    </location>
</feature>
<dbReference type="SMART" id="SM00826">
    <property type="entry name" value="PKS_DH"/>
    <property type="match status" value="2"/>
</dbReference>
<dbReference type="InterPro" id="IPR049900">
    <property type="entry name" value="PKS_mFAS_DH"/>
</dbReference>
<feature type="domain" description="Ketosynthase family 3 (KS3)" evidence="8">
    <location>
        <begin position="14"/>
        <end position="433"/>
    </location>
</feature>
<evidence type="ECO:0000259" key="9">
    <source>
        <dbReference type="PROSITE" id="PS52019"/>
    </source>
</evidence>
<dbReference type="InterPro" id="IPR001227">
    <property type="entry name" value="Ac_transferase_dom_sf"/>
</dbReference>
<evidence type="ECO:0000256" key="5">
    <source>
        <dbReference type="PROSITE-ProRule" id="PRU01363"/>
    </source>
</evidence>
<dbReference type="Gene3D" id="3.40.50.720">
    <property type="entry name" value="NAD(P)-binding Rossmann-like Domain"/>
    <property type="match status" value="2"/>
</dbReference>